<sequence length="93" mass="9604">MLERAAEQMGARWTAPLEKLAHHLVAILDGITTTWLADGASEAARATARFAAGAFAAHAVEADDASDATDATDVVRLAARSRQGTTTSAVVSP</sequence>
<accession>A0A3S4AF02</accession>
<keyword evidence="2" id="KW-1185">Reference proteome</keyword>
<organism evidence="1 2">
    <name type="scientific">Labedella populi</name>
    <dbReference type="NCBI Taxonomy" id="2498850"/>
    <lineage>
        <taxon>Bacteria</taxon>
        <taxon>Bacillati</taxon>
        <taxon>Actinomycetota</taxon>
        <taxon>Actinomycetes</taxon>
        <taxon>Micrococcales</taxon>
        <taxon>Microbacteriaceae</taxon>
        <taxon>Labedella</taxon>
    </lineage>
</organism>
<gene>
    <name evidence="1" type="ORF">ELQ92_14740</name>
</gene>
<dbReference type="Proteomes" id="UP000288603">
    <property type="component" value="Unassembled WGS sequence"/>
</dbReference>
<evidence type="ECO:0000313" key="2">
    <source>
        <dbReference type="Proteomes" id="UP000288603"/>
    </source>
</evidence>
<dbReference type="EMBL" id="RZNC01000007">
    <property type="protein sequence ID" value="RWZ58278.1"/>
    <property type="molecule type" value="Genomic_DNA"/>
</dbReference>
<comment type="caution">
    <text evidence="1">The sequence shown here is derived from an EMBL/GenBank/DDBJ whole genome shotgun (WGS) entry which is preliminary data.</text>
</comment>
<dbReference type="AlphaFoldDB" id="A0A3S4AF02"/>
<reference evidence="1 2" key="1">
    <citation type="submission" date="2018-12" db="EMBL/GenBank/DDBJ databases">
        <authorList>
            <person name="Li F."/>
        </authorList>
    </citation>
    <scope>NUCLEOTIDE SEQUENCE [LARGE SCALE GENOMIC DNA]</scope>
    <source>
        <strain evidence="1 2">8H24J-4-2</strain>
    </source>
</reference>
<dbReference type="RefSeq" id="WP_128500096.1">
    <property type="nucleotide sequence ID" value="NZ_RZNC01000007.1"/>
</dbReference>
<protein>
    <recommendedName>
        <fullName evidence="3">TetR family transcriptional regulator</fullName>
    </recommendedName>
</protein>
<evidence type="ECO:0000313" key="1">
    <source>
        <dbReference type="EMBL" id="RWZ58278.1"/>
    </source>
</evidence>
<proteinExistence type="predicted"/>
<evidence type="ECO:0008006" key="3">
    <source>
        <dbReference type="Google" id="ProtNLM"/>
    </source>
</evidence>
<name>A0A3S4AF02_9MICO</name>
<dbReference type="OrthoDB" id="5242433at2"/>